<dbReference type="Proteomes" id="UP000266183">
    <property type="component" value="Chromosome"/>
</dbReference>
<dbReference type="Pfam" id="PF07676">
    <property type="entry name" value="PD40"/>
    <property type="match status" value="2"/>
</dbReference>
<sequence length="304" mass="34105">MRLLKILSIGLLVISCSEKKSETGSSAPDKTLGKQTMETFMVFQRDTVIYSKLGQDPEKQILAGYDPCISPDGKRLTFLKYGGSAREIFLVDLKTMKEVRLKVDSDNFYGAVWSPDGKYVAFNVWDDGDWAIGVVKSDNTGFTKIKGTPGYGLYQPTWSPDSKSIIAHDLMDIFEFDLTGAELQKINISETLGEDLALASDNRFWISKDKSSFFLNAGVDERMDDVEGPVYAILYVNMQTKESVRISPKKMYASDLYMIGENKLVFSASKENERQSTIYAYDFELRKLTPIIENATKPSGSILD</sequence>
<dbReference type="SUPFAM" id="SSF69304">
    <property type="entry name" value="Tricorn protease N-terminal domain"/>
    <property type="match status" value="1"/>
</dbReference>
<comment type="similarity">
    <text evidence="1">Belongs to the TolB family.</text>
</comment>
<organism evidence="2 3">
    <name type="scientific">Chryseolinea soli</name>
    <dbReference type="NCBI Taxonomy" id="2321403"/>
    <lineage>
        <taxon>Bacteria</taxon>
        <taxon>Pseudomonadati</taxon>
        <taxon>Bacteroidota</taxon>
        <taxon>Cytophagia</taxon>
        <taxon>Cytophagales</taxon>
        <taxon>Fulvivirgaceae</taxon>
        <taxon>Chryseolinea</taxon>
    </lineage>
</organism>
<proteinExistence type="inferred from homology"/>
<dbReference type="EMBL" id="CP032382">
    <property type="protein sequence ID" value="AYB33936.1"/>
    <property type="molecule type" value="Genomic_DNA"/>
</dbReference>
<dbReference type="AlphaFoldDB" id="A0A385STR6"/>
<name>A0A385STR6_9BACT</name>
<keyword evidence="3" id="KW-1185">Reference proteome</keyword>
<dbReference type="PROSITE" id="PS51257">
    <property type="entry name" value="PROKAR_LIPOPROTEIN"/>
    <property type="match status" value="1"/>
</dbReference>
<gene>
    <name evidence="2" type="ORF">D4L85_26645</name>
</gene>
<dbReference type="Gene3D" id="2.120.10.30">
    <property type="entry name" value="TolB, C-terminal domain"/>
    <property type="match status" value="1"/>
</dbReference>
<evidence type="ECO:0008006" key="4">
    <source>
        <dbReference type="Google" id="ProtNLM"/>
    </source>
</evidence>
<dbReference type="PANTHER" id="PTHR36842">
    <property type="entry name" value="PROTEIN TOLB HOMOLOG"/>
    <property type="match status" value="1"/>
</dbReference>
<evidence type="ECO:0000313" key="2">
    <source>
        <dbReference type="EMBL" id="AYB33936.1"/>
    </source>
</evidence>
<protein>
    <recommendedName>
        <fullName evidence="4">DUF5050 domain-containing protein</fullName>
    </recommendedName>
</protein>
<dbReference type="RefSeq" id="WP_119757162.1">
    <property type="nucleotide sequence ID" value="NZ_CP032382.1"/>
</dbReference>
<dbReference type="KEGG" id="chk:D4L85_26645"/>
<evidence type="ECO:0000256" key="1">
    <source>
        <dbReference type="ARBA" id="ARBA00009820"/>
    </source>
</evidence>
<accession>A0A385STR6</accession>
<dbReference type="InterPro" id="IPR011042">
    <property type="entry name" value="6-blade_b-propeller_TolB-like"/>
</dbReference>
<dbReference type="InterPro" id="IPR011659">
    <property type="entry name" value="WD40"/>
</dbReference>
<dbReference type="OrthoDB" id="9815657at2"/>
<evidence type="ECO:0000313" key="3">
    <source>
        <dbReference type="Proteomes" id="UP000266183"/>
    </source>
</evidence>
<reference evidence="3" key="1">
    <citation type="submission" date="2018-09" db="EMBL/GenBank/DDBJ databases">
        <title>Chryseolinea sp. KIS68-18 isolated from soil.</title>
        <authorList>
            <person name="Weon H.-Y."/>
            <person name="Kwon S.-W."/>
            <person name="Lee S.A."/>
        </authorList>
    </citation>
    <scope>NUCLEOTIDE SEQUENCE [LARGE SCALE GENOMIC DNA]</scope>
    <source>
        <strain evidence="3">KIS68-18</strain>
    </source>
</reference>